<proteinExistence type="predicted"/>
<name>A0AAP3GCV1_BRELA</name>
<accession>A0AAP3GCV1</accession>
<evidence type="ECO:0000259" key="1">
    <source>
        <dbReference type="Pfam" id="PF04233"/>
    </source>
</evidence>
<comment type="caution">
    <text evidence="2">The sequence shown here is derived from an EMBL/GenBank/DDBJ whole genome shotgun (WGS) entry which is preliminary data.</text>
</comment>
<dbReference type="RefSeq" id="WP_258433185.1">
    <property type="nucleotide sequence ID" value="NZ_JANSGW010000007.1"/>
</dbReference>
<feature type="domain" description="Phage head morphogenesis" evidence="1">
    <location>
        <begin position="620"/>
        <end position="712"/>
    </location>
</feature>
<dbReference type="NCBIfam" id="TIGR01641">
    <property type="entry name" value="phageSPP1_gp7"/>
    <property type="match status" value="1"/>
</dbReference>
<sequence>MSRISQLTTKIFDYFGYAKKEVSSDNRKTDQVSYSESPQTQVFDQYKVSTERIQIIRDVRKLFKTDARFKITNLRLGADATRGGCQVIVQGSESHRKHLRKLGKPQPKRLVPGANTAQQVIDDFIRRTKLSAKSTEHLQVLLRDGDIFLNPIVDLGSGLILDIKRGPATTIKRNSDEYGDFPDIERAFSQIDPQTQIHSLMDIGPPKSSREDFALYQMNHIRWMSEETELYGTSHYATARQLHKILLKMEIAAAIRREFRSVQKEYHRLPDTAGEAEVAEYTRRIGLVDDKGNPTKNAHLLSTFVGNADLQTIKADANLSEMGDIEYFDDLLWLNLGVPKAILTSGQNLNRDILKVQYPQYLQSLDSMTDLLEYGDIGQYSGYRALIDLQLMLAGINPTSIAYDVVWSTKTTETALERLERVQKARGANGGDILITNVKAIQSIAGDFDIEDPVEMAMMIEEERARNAALVAKSLPPKEESADEEEDKEPITDVAAEDRSKLKEAEVEAEEAVLRFFNAVNKRFTNYDSGNEGITDSAILDYAEDEILNALEETWEAEQGKLQLSLVKAMTIAGVMGAEKAASLLATEIKPRIVRSDIREDLLQQSAQRIKDMKETTLKSIRKELATGFDNNLGWRKIAKRLEPIILDEARASLIARNELSWAYDRMQIRTYKGAGVKKVQCNEDIDMKTCDKCRSRHGNVYDIDDYPGLAHPLCRVSWLPVDE</sequence>
<reference evidence="2" key="1">
    <citation type="submission" date="2022-09" db="EMBL/GenBank/DDBJ databases">
        <title>Genome analysis and characterization of larvicidal activity of Brevibacillus strains.</title>
        <authorList>
            <person name="Patrusheva E.V."/>
            <person name="Izotova A.O."/>
            <person name="Toshchakov S.V."/>
            <person name="Sineoky S.P."/>
        </authorList>
    </citation>
    <scope>NUCLEOTIDE SEQUENCE</scope>
    <source>
        <strain evidence="2">VKPM_B-13247</strain>
    </source>
</reference>
<dbReference type="EMBL" id="JAPTNE010000007">
    <property type="protein sequence ID" value="MCZ0806639.1"/>
    <property type="molecule type" value="Genomic_DNA"/>
</dbReference>
<evidence type="ECO:0000313" key="3">
    <source>
        <dbReference type="Proteomes" id="UP001077662"/>
    </source>
</evidence>
<protein>
    <submittedName>
        <fullName evidence="2">Minor capsid protein</fullName>
    </submittedName>
</protein>
<evidence type="ECO:0000313" key="2">
    <source>
        <dbReference type="EMBL" id="MCZ0806639.1"/>
    </source>
</evidence>
<dbReference type="Pfam" id="PF04233">
    <property type="entry name" value="Phage_Mu_F"/>
    <property type="match status" value="1"/>
</dbReference>
<organism evidence="2 3">
    <name type="scientific">Brevibacillus laterosporus</name>
    <name type="common">Bacillus laterosporus</name>
    <dbReference type="NCBI Taxonomy" id="1465"/>
    <lineage>
        <taxon>Bacteria</taxon>
        <taxon>Bacillati</taxon>
        <taxon>Bacillota</taxon>
        <taxon>Bacilli</taxon>
        <taxon>Bacillales</taxon>
        <taxon>Paenibacillaceae</taxon>
        <taxon>Brevibacillus</taxon>
    </lineage>
</organism>
<gene>
    <name evidence="2" type="ORF">O0554_06855</name>
</gene>
<dbReference type="InterPro" id="IPR006528">
    <property type="entry name" value="Phage_head_morphogenesis_dom"/>
</dbReference>
<dbReference type="AlphaFoldDB" id="A0AAP3GCV1"/>
<dbReference type="Proteomes" id="UP001077662">
    <property type="component" value="Unassembled WGS sequence"/>
</dbReference>